<evidence type="ECO:0000259" key="1">
    <source>
        <dbReference type="Pfam" id="PF00078"/>
    </source>
</evidence>
<reference evidence="2 3" key="1">
    <citation type="submission" date="2018-11" db="EMBL/GenBank/DDBJ databases">
        <authorList>
            <consortium name="Pathogen Informatics"/>
        </authorList>
    </citation>
    <scope>NUCLEOTIDE SEQUENCE [LARGE SCALE GENOMIC DNA]</scope>
</reference>
<evidence type="ECO:0000313" key="3">
    <source>
        <dbReference type="Proteomes" id="UP000050761"/>
    </source>
</evidence>
<dbReference type="Pfam" id="PF00078">
    <property type="entry name" value="RVT_1"/>
    <property type="match status" value="1"/>
</dbReference>
<name>A0A183F269_HELPZ</name>
<dbReference type="InterPro" id="IPR000477">
    <property type="entry name" value="RT_dom"/>
</dbReference>
<organism evidence="3 4">
    <name type="scientific">Heligmosomoides polygyrus</name>
    <name type="common">Parasitic roundworm</name>
    <dbReference type="NCBI Taxonomy" id="6339"/>
    <lineage>
        <taxon>Eukaryota</taxon>
        <taxon>Metazoa</taxon>
        <taxon>Ecdysozoa</taxon>
        <taxon>Nematoda</taxon>
        <taxon>Chromadorea</taxon>
        <taxon>Rhabditida</taxon>
        <taxon>Rhabditina</taxon>
        <taxon>Rhabditomorpha</taxon>
        <taxon>Strongyloidea</taxon>
        <taxon>Heligmosomidae</taxon>
        <taxon>Heligmosomoides</taxon>
    </lineage>
</organism>
<dbReference type="Proteomes" id="UP000050761">
    <property type="component" value="Unassembled WGS sequence"/>
</dbReference>
<dbReference type="PANTHER" id="PTHR19446">
    <property type="entry name" value="REVERSE TRANSCRIPTASES"/>
    <property type="match status" value="1"/>
</dbReference>
<reference evidence="4" key="2">
    <citation type="submission" date="2019-09" db="UniProtKB">
        <authorList>
            <consortium name="WormBaseParasite"/>
        </authorList>
    </citation>
    <scope>IDENTIFICATION</scope>
</reference>
<dbReference type="WBParaSite" id="HPBE_0000019601-mRNA-1">
    <property type="protein sequence ID" value="HPBE_0000019601-mRNA-1"/>
    <property type="gene ID" value="HPBE_0000019601"/>
</dbReference>
<evidence type="ECO:0000313" key="2">
    <source>
        <dbReference type="EMBL" id="VDO18579.1"/>
    </source>
</evidence>
<proteinExistence type="predicted"/>
<accession>A0A3P7TF33</accession>
<keyword evidence="3" id="KW-1185">Reference proteome</keyword>
<dbReference type="CDD" id="cd01650">
    <property type="entry name" value="RT_nLTR_like"/>
    <property type="match status" value="1"/>
</dbReference>
<evidence type="ECO:0000313" key="4">
    <source>
        <dbReference type="WBParaSite" id="HPBE_0000019601-mRNA-1"/>
    </source>
</evidence>
<dbReference type="OrthoDB" id="415068at2759"/>
<accession>A0A183F269</accession>
<dbReference type="EMBL" id="UZAH01000128">
    <property type="protein sequence ID" value="VDO18579.1"/>
    <property type="molecule type" value="Genomic_DNA"/>
</dbReference>
<feature type="domain" description="Reverse transcriptase" evidence="1">
    <location>
        <begin position="105"/>
        <end position="196"/>
    </location>
</feature>
<protein>
    <submittedName>
        <fullName evidence="4">Reverse transcriptase domain-containing protein</fullName>
    </submittedName>
</protein>
<dbReference type="AlphaFoldDB" id="A0A183F269"/>
<gene>
    <name evidence="2" type="ORF">HPBE_LOCUS197</name>
</gene>
<sequence length="220" mass="25035">MCQLAEVSEREEGCKKPWLLRKPLVMVMSTKSSSRVMKTTVEGTEAALGKMKPDKATGLDDLAPDLWKSKLWHPAEWLAKLFNQVVKEKKVLERWHNSTTISIWKKKGSPADCSNYRPIPLLSHSMRIFERLLDRRIPKIVKLSDNQCGIVFGCGTIDAIHAVHLLVKKHREKQRPVHIAFLDLEKASDRVPREVIWLAMLKLITAGFPGSLQGGEFMML</sequence>